<evidence type="ECO:0000256" key="1">
    <source>
        <dbReference type="ARBA" id="ARBA00009108"/>
    </source>
</evidence>
<evidence type="ECO:0000313" key="5">
    <source>
        <dbReference type="EMBL" id="GLJ69716.1"/>
    </source>
</evidence>
<proteinExistence type="inferred from homology"/>
<keyword evidence="2" id="KW-0175">Coiled coil</keyword>
<comment type="similarity">
    <text evidence="1">Belongs to the UPF0749 family.</text>
</comment>
<dbReference type="PANTHER" id="PTHR37313:SF1">
    <property type="entry name" value="UPF0749 PROTEIN RV1823"/>
    <property type="match status" value="1"/>
</dbReference>
<keyword evidence="6" id="KW-1185">Reference proteome</keyword>
<gene>
    <name evidence="5" type="ORF">GCM10017579_37520</name>
</gene>
<protein>
    <submittedName>
        <fullName evidence="5">Membrane protein</fullName>
    </submittedName>
</protein>
<feature type="coiled-coil region" evidence="2">
    <location>
        <begin position="89"/>
        <end position="123"/>
    </location>
</feature>
<feature type="compositionally biased region" description="Basic and acidic residues" evidence="3">
    <location>
        <begin position="282"/>
        <end position="321"/>
    </location>
</feature>
<sequence>MVRAVPDRIPDSEDLRAYVTKPLLDRITDQSIDSDYRAAAERREPTDEPMTRRRRPGLRAMIVVGLFALLATTAAVQTSRNEDVRQTSRQVLIDRIEQRQDRIADLHQEIAELREDNQSREAALNALGSRAESASSKAAATAEETGFAPVTGEGIRITIDNAPDGVEGGTVRDYDLAVIVNGLWQAGATAVSVDGQRVTPRSGVITSGATLRMNDVSLSPPYEVSAIGDTRTLAARFAETVSGAMIHATTQDYGMPYQVENIDRLTLPAAPAALLELTHLGANERDEGAKGSAKPDEKPSKKPSKNTDEDKQENTEGDREE</sequence>
<keyword evidence="4" id="KW-0812">Transmembrane</keyword>
<name>A0ABQ5T0V7_9ACTN</name>
<evidence type="ECO:0000256" key="4">
    <source>
        <dbReference type="SAM" id="Phobius"/>
    </source>
</evidence>
<dbReference type="Proteomes" id="UP001142292">
    <property type="component" value="Unassembled WGS sequence"/>
</dbReference>
<reference evidence="5" key="2">
    <citation type="submission" date="2023-01" db="EMBL/GenBank/DDBJ databases">
        <authorList>
            <person name="Sun Q."/>
            <person name="Evtushenko L."/>
        </authorList>
    </citation>
    <scope>NUCLEOTIDE SEQUENCE</scope>
    <source>
        <strain evidence="5">VKM Ac-1246</strain>
    </source>
</reference>
<dbReference type="Pfam" id="PF05949">
    <property type="entry name" value="DUF881"/>
    <property type="match status" value="1"/>
</dbReference>
<comment type="caution">
    <text evidence="5">The sequence shown here is derived from an EMBL/GenBank/DDBJ whole genome shotgun (WGS) entry which is preliminary data.</text>
</comment>
<feature type="transmembrane region" description="Helical" evidence="4">
    <location>
        <begin position="58"/>
        <end position="76"/>
    </location>
</feature>
<accession>A0ABQ5T0V7</accession>
<dbReference type="InterPro" id="IPR010273">
    <property type="entry name" value="DUF881"/>
</dbReference>
<evidence type="ECO:0000256" key="3">
    <source>
        <dbReference type="SAM" id="MobiDB-lite"/>
    </source>
</evidence>
<evidence type="ECO:0000256" key="2">
    <source>
        <dbReference type="SAM" id="Coils"/>
    </source>
</evidence>
<feature type="region of interest" description="Disordered" evidence="3">
    <location>
        <begin position="280"/>
        <end position="321"/>
    </location>
</feature>
<dbReference type="PANTHER" id="PTHR37313">
    <property type="entry name" value="UPF0749 PROTEIN RV1825"/>
    <property type="match status" value="1"/>
</dbReference>
<keyword evidence="4" id="KW-1133">Transmembrane helix</keyword>
<reference evidence="5" key="1">
    <citation type="journal article" date="2014" name="Int. J. Syst. Evol. Microbiol.">
        <title>Complete genome of a new Firmicutes species belonging to the dominant human colonic microbiota ('Ruminococcus bicirculans') reveals two chromosomes and a selective capacity to utilize plant glucans.</title>
        <authorList>
            <consortium name="NISC Comparative Sequencing Program"/>
            <person name="Wegmann U."/>
            <person name="Louis P."/>
            <person name="Goesmann A."/>
            <person name="Henrissat B."/>
            <person name="Duncan S.H."/>
            <person name="Flint H.J."/>
        </authorList>
    </citation>
    <scope>NUCLEOTIDE SEQUENCE</scope>
    <source>
        <strain evidence="5">VKM Ac-1246</strain>
    </source>
</reference>
<evidence type="ECO:0000313" key="6">
    <source>
        <dbReference type="Proteomes" id="UP001142292"/>
    </source>
</evidence>
<dbReference type="Gene3D" id="3.30.70.1880">
    <property type="entry name" value="Protein of unknown function DUF881"/>
    <property type="match status" value="1"/>
</dbReference>
<organism evidence="5 6">
    <name type="scientific">Nocardioides luteus</name>
    <dbReference type="NCBI Taxonomy" id="1844"/>
    <lineage>
        <taxon>Bacteria</taxon>
        <taxon>Bacillati</taxon>
        <taxon>Actinomycetota</taxon>
        <taxon>Actinomycetes</taxon>
        <taxon>Propionibacteriales</taxon>
        <taxon>Nocardioidaceae</taxon>
        <taxon>Nocardioides</taxon>
    </lineage>
</organism>
<keyword evidence="4" id="KW-0472">Membrane</keyword>
<dbReference type="EMBL" id="BSEL01000007">
    <property type="protein sequence ID" value="GLJ69716.1"/>
    <property type="molecule type" value="Genomic_DNA"/>
</dbReference>